<keyword evidence="1" id="KW-0812">Transmembrane</keyword>
<dbReference type="EMBL" id="FOZN01000003">
    <property type="protein sequence ID" value="SFS16101.1"/>
    <property type="molecule type" value="Genomic_DNA"/>
</dbReference>
<evidence type="ECO:0000313" key="3">
    <source>
        <dbReference type="Proteomes" id="UP000198506"/>
    </source>
</evidence>
<proteinExistence type="predicted"/>
<organism evidence="2 3">
    <name type="scientific">Agrococcus baldri</name>
    <dbReference type="NCBI Taxonomy" id="153730"/>
    <lineage>
        <taxon>Bacteria</taxon>
        <taxon>Bacillati</taxon>
        <taxon>Actinomycetota</taxon>
        <taxon>Actinomycetes</taxon>
        <taxon>Micrococcales</taxon>
        <taxon>Microbacteriaceae</taxon>
        <taxon>Agrococcus</taxon>
    </lineage>
</organism>
<evidence type="ECO:0000313" key="2">
    <source>
        <dbReference type="EMBL" id="SFS16101.1"/>
    </source>
</evidence>
<sequence>MAALLRMAGAVAALGAALVALAVGAAPSALAAVPWLALPLVAAGLGQGVVAVLALRGRPLPAVAVLAPLALPTVAWVAALAALPGAAAVLPLGPMLGESALALAAAALLARPHPAGSDEPRAVPALLSIAASATVVAAVATAALAGTEAGRYAVPHGEHDGHGGHGAVQQVHEGDAPAIDESLLEHHGHH</sequence>
<feature type="transmembrane region" description="Helical" evidence="1">
    <location>
        <begin position="62"/>
        <end position="83"/>
    </location>
</feature>
<dbReference type="RefSeq" id="WP_092918744.1">
    <property type="nucleotide sequence ID" value="NZ_FOZN01000003.1"/>
</dbReference>
<keyword evidence="3" id="KW-1185">Reference proteome</keyword>
<name>A0AA94HNY9_9MICO</name>
<reference evidence="2 3" key="1">
    <citation type="submission" date="2016-10" db="EMBL/GenBank/DDBJ databases">
        <authorList>
            <person name="Varghese N."/>
            <person name="Submissions S."/>
        </authorList>
    </citation>
    <scope>NUCLEOTIDE SEQUENCE [LARGE SCALE GENOMIC DNA]</scope>
    <source>
        <strain evidence="2 3">IAM 15147</strain>
    </source>
</reference>
<keyword evidence="1" id="KW-0472">Membrane</keyword>
<feature type="transmembrane region" description="Helical" evidence="1">
    <location>
        <begin position="35"/>
        <end position="55"/>
    </location>
</feature>
<accession>A0AA94HNY9</accession>
<keyword evidence="1" id="KW-1133">Transmembrane helix</keyword>
<comment type="caution">
    <text evidence="2">The sequence shown here is derived from an EMBL/GenBank/DDBJ whole genome shotgun (WGS) entry which is preliminary data.</text>
</comment>
<evidence type="ECO:0000256" key="1">
    <source>
        <dbReference type="SAM" id="Phobius"/>
    </source>
</evidence>
<feature type="transmembrane region" description="Helical" evidence="1">
    <location>
        <begin position="122"/>
        <end position="145"/>
    </location>
</feature>
<feature type="transmembrane region" description="Helical" evidence="1">
    <location>
        <begin position="89"/>
        <end position="110"/>
    </location>
</feature>
<dbReference type="AlphaFoldDB" id="A0AA94HNY9"/>
<protein>
    <submittedName>
        <fullName evidence="2">Uncharacterized protein</fullName>
    </submittedName>
</protein>
<gene>
    <name evidence="2" type="ORF">SAMN04487783_2210</name>
</gene>
<dbReference type="Proteomes" id="UP000198506">
    <property type="component" value="Unassembled WGS sequence"/>
</dbReference>